<dbReference type="SMART" id="SM00355">
    <property type="entry name" value="ZnF_C2H2"/>
    <property type="match status" value="6"/>
</dbReference>
<dbReference type="GO" id="GO:0005634">
    <property type="term" value="C:nucleus"/>
    <property type="evidence" value="ECO:0007669"/>
    <property type="project" value="UniProtKB-SubCell"/>
</dbReference>
<keyword evidence="7 13" id="KW-0863">Zinc-finger</keyword>
<dbReference type="GO" id="GO:0000978">
    <property type="term" value="F:RNA polymerase II cis-regulatory region sequence-specific DNA binding"/>
    <property type="evidence" value="ECO:0007669"/>
    <property type="project" value="TreeGrafter"/>
</dbReference>
<dbReference type="PROSITE" id="PS50157">
    <property type="entry name" value="ZINC_FINGER_C2H2_2"/>
    <property type="match status" value="6"/>
</dbReference>
<organism evidence="16 17">
    <name type="scientific">Poecilia formosa</name>
    <name type="common">Amazon molly</name>
    <name type="synonym">Limia formosa</name>
    <dbReference type="NCBI Taxonomy" id="48698"/>
    <lineage>
        <taxon>Eukaryota</taxon>
        <taxon>Metazoa</taxon>
        <taxon>Chordata</taxon>
        <taxon>Craniata</taxon>
        <taxon>Vertebrata</taxon>
        <taxon>Euteleostomi</taxon>
        <taxon>Actinopterygii</taxon>
        <taxon>Neopterygii</taxon>
        <taxon>Teleostei</taxon>
        <taxon>Neoteleostei</taxon>
        <taxon>Acanthomorphata</taxon>
        <taxon>Ovalentaria</taxon>
        <taxon>Atherinomorphae</taxon>
        <taxon>Cyprinodontiformes</taxon>
        <taxon>Poeciliidae</taxon>
        <taxon>Poeciliinae</taxon>
        <taxon>Poecilia</taxon>
    </lineage>
</organism>
<dbReference type="GeneID" id="103132504"/>
<dbReference type="Gene3D" id="3.40.50.1440">
    <property type="entry name" value="Tubulin/FtsZ, GTPase domain"/>
    <property type="match status" value="1"/>
</dbReference>
<dbReference type="GO" id="GO:0006357">
    <property type="term" value="P:regulation of transcription by RNA polymerase II"/>
    <property type="evidence" value="ECO:0007669"/>
    <property type="project" value="TreeGrafter"/>
</dbReference>
<keyword evidence="17" id="KW-1185">Reference proteome</keyword>
<dbReference type="GO" id="GO:0008270">
    <property type="term" value="F:zinc ion binding"/>
    <property type="evidence" value="ECO:0007669"/>
    <property type="project" value="UniProtKB-KW"/>
</dbReference>
<dbReference type="InterPro" id="IPR036525">
    <property type="entry name" value="Tubulin/FtsZ_GTPase_sf"/>
</dbReference>
<keyword evidence="5" id="KW-0479">Metal-binding</keyword>
<protein>
    <submittedName>
        <fullName evidence="16">Zinc finger protein 771-like</fullName>
    </submittedName>
</protein>
<dbReference type="InterPro" id="IPR051497">
    <property type="entry name" value="Dev/Hematopoietic_TF"/>
</dbReference>
<evidence type="ECO:0000256" key="7">
    <source>
        <dbReference type="ARBA" id="ARBA00022771"/>
    </source>
</evidence>
<proteinExistence type="predicted"/>
<feature type="domain" description="C2H2-type" evidence="15">
    <location>
        <begin position="305"/>
        <end position="332"/>
    </location>
</feature>
<keyword evidence="9" id="KW-0805">Transcription regulation</keyword>
<evidence type="ECO:0000256" key="6">
    <source>
        <dbReference type="ARBA" id="ARBA00022737"/>
    </source>
</evidence>
<evidence type="ECO:0000256" key="5">
    <source>
        <dbReference type="ARBA" id="ARBA00022723"/>
    </source>
</evidence>
<dbReference type="PROSITE" id="PS00028">
    <property type="entry name" value="ZINC_FINGER_C2H2_1"/>
    <property type="match status" value="6"/>
</dbReference>
<evidence type="ECO:0000256" key="12">
    <source>
        <dbReference type="ARBA" id="ARBA00023242"/>
    </source>
</evidence>
<comment type="subcellular location">
    <subcellularLocation>
        <location evidence="3">Cytoplasm</location>
    </subcellularLocation>
    <subcellularLocation>
        <location evidence="2">Nucleus</location>
    </subcellularLocation>
</comment>
<reference evidence="16" key="3">
    <citation type="submission" date="2025-09" db="UniProtKB">
        <authorList>
            <consortium name="Ensembl"/>
        </authorList>
    </citation>
    <scope>IDENTIFICATION</scope>
</reference>
<dbReference type="EMBL" id="AYCK01026883">
    <property type="status" value="NOT_ANNOTATED_CDS"/>
    <property type="molecule type" value="Genomic_DNA"/>
</dbReference>
<dbReference type="GO" id="GO:0003700">
    <property type="term" value="F:DNA-binding transcription factor activity"/>
    <property type="evidence" value="ECO:0007669"/>
    <property type="project" value="TreeGrafter"/>
</dbReference>
<dbReference type="FunFam" id="3.30.160.60:FF:001249">
    <property type="entry name" value="CTCF"/>
    <property type="match status" value="1"/>
</dbReference>
<name>A0A096MHA2_POEFO</name>
<evidence type="ECO:0000256" key="3">
    <source>
        <dbReference type="ARBA" id="ARBA00004496"/>
    </source>
</evidence>
<accession>A0A096MHA2</accession>
<dbReference type="GeneTree" id="ENSGT01150000286936"/>
<dbReference type="FunFam" id="3.30.160.60:FF:000882">
    <property type="entry name" value="Predicted gene, 21060"/>
    <property type="match status" value="1"/>
</dbReference>
<keyword evidence="11" id="KW-0804">Transcription</keyword>
<keyword evidence="12" id="KW-0539">Nucleus</keyword>
<evidence type="ECO:0000256" key="13">
    <source>
        <dbReference type="PROSITE-ProRule" id="PRU00042"/>
    </source>
</evidence>
<feature type="domain" description="C2H2-type" evidence="15">
    <location>
        <begin position="389"/>
        <end position="416"/>
    </location>
</feature>
<dbReference type="RefSeq" id="XP_007544369.1">
    <property type="nucleotide sequence ID" value="XM_007544307.2"/>
</dbReference>
<keyword evidence="6" id="KW-0677">Repeat</keyword>
<dbReference type="FunFam" id="3.30.160.60:FF:000557">
    <property type="entry name" value="zinc finger and SCAN domain-containing protein 29"/>
    <property type="match status" value="1"/>
</dbReference>
<feature type="domain" description="C2H2-type" evidence="15">
    <location>
        <begin position="361"/>
        <end position="388"/>
    </location>
</feature>
<dbReference type="STRING" id="48698.ENSPFOP00000030793"/>
<evidence type="ECO:0000256" key="10">
    <source>
        <dbReference type="ARBA" id="ARBA00023125"/>
    </source>
</evidence>
<dbReference type="eggNOG" id="KOG1721">
    <property type="taxonomic scope" value="Eukaryota"/>
</dbReference>
<feature type="domain" description="C2H2-type" evidence="15">
    <location>
        <begin position="249"/>
        <end position="276"/>
    </location>
</feature>
<dbReference type="InterPro" id="IPR013087">
    <property type="entry name" value="Znf_C2H2_type"/>
</dbReference>
<feature type="domain" description="C2H2-type" evidence="15">
    <location>
        <begin position="333"/>
        <end position="360"/>
    </location>
</feature>
<evidence type="ECO:0000256" key="4">
    <source>
        <dbReference type="ARBA" id="ARBA00022490"/>
    </source>
</evidence>
<evidence type="ECO:0000313" key="16">
    <source>
        <dbReference type="Ensembl" id="ENSPFOP00000030793.1"/>
    </source>
</evidence>
<dbReference type="OrthoDB" id="6077919at2759"/>
<evidence type="ECO:0000256" key="2">
    <source>
        <dbReference type="ARBA" id="ARBA00004123"/>
    </source>
</evidence>
<dbReference type="Proteomes" id="UP000028760">
    <property type="component" value="Unassembled WGS sequence"/>
</dbReference>
<reference evidence="16" key="2">
    <citation type="submission" date="2025-08" db="UniProtKB">
        <authorList>
            <consortium name="Ensembl"/>
        </authorList>
    </citation>
    <scope>IDENTIFICATION</scope>
</reference>
<evidence type="ECO:0000256" key="9">
    <source>
        <dbReference type="ARBA" id="ARBA00023015"/>
    </source>
</evidence>
<evidence type="ECO:0000256" key="1">
    <source>
        <dbReference type="ARBA" id="ARBA00003767"/>
    </source>
</evidence>
<feature type="region of interest" description="Disordered" evidence="14">
    <location>
        <begin position="142"/>
        <end position="221"/>
    </location>
</feature>
<reference evidence="17" key="1">
    <citation type="submission" date="2013-10" db="EMBL/GenBank/DDBJ databases">
        <authorList>
            <person name="Schartl M."/>
            <person name="Warren W."/>
        </authorList>
    </citation>
    <scope>NUCLEOTIDE SEQUENCE [LARGE SCALE GENOMIC DNA]</scope>
    <source>
        <strain evidence="17">female</strain>
    </source>
</reference>
<keyword evidence="10" id="KW-0238">DNA-binding</keyword>
<evidence type="ECO:0000256" key="14">
    <source>
        <dbReference type="SAM" id="MobiDB-lite"/>
    </source>
</evidence>
<dbReference type="Gene3D" id="3.30.160.60">
    <property type="entry name" value="Classic Zinc Finger"/>
    <property type="match status" value="6"/>
</dbReference>
<dbReference type="FunFam" id="3.30.160.60:FF:000097">
    <property type="entry name" value="Zinc finger protein"/>
    <property type="match status" value="1"/>
</dbReference>
<dbReference type="AlphaFoldDB" id="A0A096MHA2"/>
<dbReference type="PANTHER" id="PTHR45993">
    <property type="entry name" value="B-CELL LYMPHOMA/LEUKEMIA 11"/>
    <property type="match status" value="1"/>
</dbReference>
<dbReference type="InterPro" id="IPR036236">
    <property type="entry name" value="Znf_C2H2_sf"/>
</dbReference>
<dbReference type="Pfam" id="PF13894">
    <property type="entry name" value="zf-C2H2_4"/>
    <property type="match status" value="1"/>
</dbReference>
<dbReference type="SUPFAM" id="SSF57667">
    <property type="entry name" value="beta-beta-alpha zinc fingers"/>
    <property type="match status" value="3"/>
</dbReference>
<evidence type="ECO:0000259" key="15">
    <source>
        <dbReference type="PROSITE" id="PS50157"/>
    </source>
</evidence>
<dbReference type="KEGG" id="pfor:103132504"/>
<evidence type="ECO:0000313" key="17">
    <source>
        <dbReference type="Proteomes" id="UP000028760"/>
    </source>
</evidence>
<dbReference type="OMA" id="KIFFGKW"/>
<keyword evidence="8" id="KW-0862">Zinc</keyword>
<dbReference type="Pfam" id="PF00096">
    <property type="entry name" value="zf-C2H2"/>
    <property type="match status" value="4"/>
</dbReference>
<dbReference type="Ensembl" id="ENSPFOT00000027971.1">
    <property type="protein sequence ID" value="ENSPFOP00000030793.1"/>
    <property type="gene ID" value="ENSPFOG00000022627.1"/>
</dbReference>
<dbReference type="FunFam" id="3.30.160.60:FF:001450">
    <property type="entry name" value="zinc finger protein 774"/>
    <property type="match status" value="1"/>
</dbReference>
<comment type="function">
    <text evidence="1">May be involved in transcriptional regulation.</text>
</comment>
<evidence type="ECO:0000256" key="11">
    <source>
        <dbReference type="ARBA" id="ARBA00023163"/>
    </source>
</evidence>
<dbReference type="PANTHER" id="PTHR45993:SF10">
    <property type="entry name" value="ZINC FINGER PROTEIN 208 ISOFORM X1-RELATED"/>
    <property type="match status" value="1"/>
</dbReference>
<keyword evidence="4" id="KW-0963">Cytoplasm</keyword>
<feature type="compositionally biased region" description="Basic and acidic residues" evidence="14">
    <location>
        <begin position="142"/>
        <end position="206"/>
    </location>
</feature>
<dbReference type="GO" id="GO:0005737">
    <property type="term" value="C:cytoplasm"/>
    <property type="evidence" value="ECO:0007669"/>
    <property type="project" value="UniProtKB-SubCell"/>
</dbReference>
<evidence type="ECO:0000256" key="8">
    <source>
        <dbReference type="ARBA" id="ARBA00022833"/>
    </source>
</evidence>
<dbReference type="FunFam" id="3.30.160.60:FF:000417">
    <property type="entry name" value="Zinc finger protein"/>
    <property type="match status" value="1"/>
</dbReference>
<sequence>MTCFIGAQTDAGCWEPDCLENGIQADGLMPRDKTSGRINSSIQTSSGNHIPQTVCMKLEPTVMDVKQMLVVKEEDTEDENPSSDLHDPKLYHIKKEDEDVCISLGGELHKVKVEFESGIKCEDGEQSPLLSQLYQDQMKDGEFSEKNRGESIRSEDPRDDSNSLEYEDTKRDEDVNHPVSEMKDLSDSGLETKDMDNGWKESRAPESDGNQANKQDPEIVSPNSLDIKKCFKKNKNVNPQRKVQTGGEFNCENCGKIFFGKWNLNAHMRIHTGEKPFCCDVCGDRFSHSSHLNTHMRIHTGEKPFCCDICGHRFRQKSLLTTHMRIHTGQKPFCCDFCGHRFSHKSSLITHMRIHTGQKPFCCDLCGNRFSRKTTLNKHMRIHTGQKPFCCDVCGHRFSCKSHLSRHIRIHTGQKITVV</sequence>
<feature type="domain" description="C2H2-type" evidence="15">
    <location>
        <begin position="277"/>
        <end position="304"/>
    </location>
</feature>